<keyword evidence="3 6" id="KW-0479">Metal-binding</keyword>
<keyword evidence="1 6" id="KW-1277">Toxin-antitoxin system</keyword>
<evidence type="ECO:0000259" key="7">
    <source>
        <dbReference type="Pfam" id="PF01850"/>
    </source>
</evidence>
<accession>A0A560AK86</accession>
<dbReference type="Gene3D" id="3.40.50.1010">
    <property type="entry name" value="5'-nuclease"/>
    <property type="match status" value="1"/>
</dbReference>
<dbReference type="InterPro" id="IPR022907">
    <property type="entry name" value="VapC_family"/>
</dbReference>
<dbReference type="Proteomes" id="UP000316083">
    <property type="component" value="Unassembled WGS sequence"/>
</dbReference>
<dbReference type="InterPro" id="IPR029060">
    <property type="entry name" value="PIN-like_dom_sf"/>
</dbReference>
<organism evidence="8 9">
    <name type="scientific">Azospirillum brasilense</name>
    <dbReference type="NCBI Taxonomy" id="192"/>
    <lineage>
        <taxon>Bacteria</taxon>
        <taxon>Pseudomonadati</taxon>
        <taxon>Pseudomonadota</taxon>
        <taxon>Alphaproteobacteria</taxon>
        <taxon>Rhodospirillales</taxon>
        <taxon>Azospirillaceae</taxon>
        <taxon>Azospirillum</taxon>
    </lineage>
</organism>
<dbReference type="RefSeq" id="WP_145679523.1">
    <property type="nucleotide sequence ID" value="NZ_VITF01000019.1"/>
</dbReference>
<dbReference type="EC" id="3.1.-.-" evidence="6"/>
<evidence type="ECO:0000313" key="8">
    <source>
        <dbReference type="EMBL" id="TWA60739.1"/>
    </source>
</evidence>
<evidence type="ECO:0000256" key="4">
    <source>
        <dbReference type="ARBA" id="ARBA00022801"/>
    </source>
</evidence>
<evidence type="ECO:0000313" key="9">
    <source>
        <dbReference type="Proteomes" id="UP000316083"/>
    </source>
</evidence>
<dbReference type="InterPro" id="IPR044153">
    <property type="entry name" value="PIN_Pae0151-like"/>
</dbReference>
<comment type="caution">
    <text evidence="8">The sequence shown here is derived from an EMBL/GenBank/DDBJ whole genome shotgun (WGS) entry which is preliminary data.</text>
</comment>
<comment type="similarity">
    <text evidence="6">Belongs to the PINc/VapC protein family.</text>
</comment>
<dbReference type="Pfam" id="PF01850">
    <property type="entry name" value="PIN"/>
    <property type="match status" value="1"/>
</dbReference>
<sequence length="151" mass="15814">MARPVNAVSQAVVVDASVAVKWIIREDASSDALAFLAQEKPLLAPDILLIEVAAALAKRVHTGTLETSDADTLLGRLRGLVAQLPLTLTPAVDVAEHALDLSGTLRHPLVDCLYLALAWSRNAGLVTADRKLAEAATRSGLPGLVRIGPAT</sequence>
<dbReference type="CDD" id="cd09873">
    <property type="entry name" value="PIN_Pae0151-like"/>
    <property type="match status" value="1"/>
</dbReference>
<feature type="domain" description="PIN" evidence="7">
    <location>
        <begin position="12"/>
        <end position="136"/>
    </location>
</feature>
<feature type="binding site" evidence="6">
    <location>
        <position position="15"/>
    </location>
    <ligand>
        <name>Mg(2+)</name>
        <dbReference type="ChEBI" id="CHEBI:18420"/>
    </ligand>
</feature>
<name>A0A560AK86_AZOBR</name>
<dbReference type="EMBL" id="VITF01000019">
    <property type="protein sequence ID" value="TWA60739.1"/>
    <property type="molecule type" value="Genomic_DNA"/>
</dbReference>
<keyword evidence="5 6" id="KW-0460">Magnesium</keyword>
<dbReference type="SUPFAM" id="SSF88723">
    <property type="entry name" value="PIN domain-like"/>
    <property type="match status" value="1"/>
</dbReference>
<dbReference type="GO" id="GO:0000287">
    <property type="term" value="F:magnesium ion binding"/>
    <property type="evidence" value="ECO:0007669"/>
    <property type="project" value="UniProtKB-UniRule"/>
</dbReference>
<dbReference type="HAMAP" id="MF_00265">
    <property type="entry name" value="VapC_Nob1"/>
    <property type="match status" value="1"/>
</dbReference>
<evidence type="ECO:0000256" key="2">
    <source>
        <dbReference type="ARBA" id="ARBA00022722"/>
    </source>
</evidence>
<reference evidence="8 9" key="1">
    <citation type="submission" date="2019-06" db="EMBL/GenBank/DDBJ databases">
        <title>Genomic Encyclopedia of Type Strains, Phase IV (KMG-V): Genome sequencing to study the core and pangenomes of soil and plant-associated prokaryotes.</title>
        <authorList>
            <person name="Whitman W."/>
        </authorList>
    </citation>
    <scope>NUCLEOTIDE SEQUENCE [LARGE SCALE GENOMIC DNA]</scope>
    <source>
        <strain evidence="8 9">BR 11796</strain>
    </source>
</reference>
<keyword evidence="2 6" id="KW-0540">Nuclease</keyword>
<dbReference type="GO" id="GO:0090729">
    <property type="term" value="F:toxin activity"/>
    <property type="evidence" value="ECO:0007669"/>
    <property type="project" value="UniProtKB-KW"/>
</dbReference>
<proteinExistence type="inferred from homology"/>
<dbReference type="PANTHER" id="PTHR35901">
    <property type="entry name" value="RIBONUCLEASE VAPC3"/>
    <property type="match status" value="1"/>
</dbReference>
<evidence type="ECO:0000256" key="3">
    <source>
        <dbReference type="ARBA" id="ARBA00022723"/>
    </source>
</evidence>
<protein>
    <recommendedName>
        <fullName evidence="6">Ribonuclease VapC</fullName>
        <shortName evidence="6">RNase VapC</shortName>
        <ecNumber evidence="6">3.1.-.-</ecNumber>
    </recommendedName>
    <alternativeName>
        <fullName evidence="6">Toxin VapC</fullName>
    </alternativeName>
</protein>
<dbReference type="GO" id="GO:0016787">
    <property type="term" value="F:hydrolase activity"/>
    <property type="evidence" value="ECO:0007669"/>
    <property type="project" value="UniProtKB-KW"/>
</dbReference>
<dbReference type="PANTHER" id="PTHR35901:SF1">
    <property type="entry name" value="EXONUCLEASE VAPC9"/>
    <property type="match status" value="1"/>
</dbReference>
<dbReference type="GO" id="GO:0004540">
    <property type="term" value="F:RNA nuclease activity"/>
    <property type="evidence" value="ECO:0007669"/>
    <property type="project" value="InterPro"/>
</dbReference>
<evidence type="ECO:0000256" key="1">
    <source>
        <dbReference type="ARBA" id="ARBA00022649"/>
    </source>
</evidence>
<gene>
    <name evidence="6" type="primary">vapC</name>
    <name evidence="8" type="ORF">FBZ82_11923</name>
</gene>
<feature type="binding site" evidence="6">
    <location>
        <position position="111"/>
    </location>
    <ligand>
        <name>Mg(2+)</name>
        <dbReference type="ChEBI" id="CHEBI:18420"/>
    </ligand>
</feature>
<comment type="cofactor">
    <cofactor evidence="6">
        <name>Mg(2+)</name>
        <dbReference type="ChEBI" id="CHEBI:18420"/>
    </cofactor>
</comment>
<comment type="function">
    <text evidence="6">Toxic component of a toxin-antitoxin (TA) system. An RNase.</text>
</comment>
<evidence type="ECO:0000256" key="6">
    <source>
        <dbReference type="HAMAP-Rule" id="MF_00265"/>
    </source>
</evidence>
<evidence type="ECO:0000256" key="5">
    <source>
        <dbReference type="ARBA" id="ARBA00022842"/>
    </source>
</evidence>
<dbReference type="InterPro" id="IPR051619">
    <property type="entry name" value="TypeII_TA_RNase_PINc/VapC"/>
</dbReference>
<keyword evidence="6" id="KW-0800">Toxin</keyword>
<keyword evidence="4 6" id="KW-0378">Hydrolase</keyword>
<dbReference type="InterPro" id="IPR002716">
    <property type="entry name" value="PIN_dom"/>
</dbReference>
<dbReference type="AlphaFoldDB" id="A0A560AK86"/>